<sequence length="84" mass="8894">MVYLENHGVKGHHRQPQRALHQASSSLINAYGYGIKLLCLCPGSIPATRTTRQSVVDLTSVSTGTATRTAMTNLAGNIEAAGKT</sequence>
<dbReference type="AlphaFoldDB" id="A0A0H3MPM2"/>
<protein>
    <submittedName>
        <fullName evidence="1">Uncharacterized protein</fullName>
    </submittedName>
</protein>
<proteinExistence type="predicted"/>
<dbReference type="Proteomes" id="UP000006900">
    <property type="component" value="Chromosome"/>
</dbReference>
<evidence type="ECO:0000313" key="1">
    <source>
        <dbReference type="EMBL" id="CAR70620.1"/>
    </source>
</evidence>
<organism evidence="1 2">
    <name type="scientific">Mycobacterium leprae (strain Br4923)</name>
    <dbReference type="NCBI Taxonomy" id="561304"/>
    <lineage>
        <taxon>Bacteria</taxon>
        <taxon>Bacillati</taxon>
        <taxon>Actinomycetota</taxon>
        <taxon>Actinomycetes</taxon>
        <taxon>Mycobacteriales</taxon>
        <taxon>Mycobacteriaceae</taxon>
        <taxon>Mycobacterium</taxon>
    </lineage>
</organism>
<dbReference type="EMBL" id="FM211192">
    <property type="protein sequence ID" value="CAR70620.1"/>
    <property type="molecule type" value="Genomic_DNA"/>
</dbReference>
<gene>
    <name evidence="1" type="ordered locus">MLBr00527</name>
</gene>
<name>A0A0H3MPM2_MYCLB</name>
<dbReference type="HOGENOM" id="CLU_2523988_0_0_11"/>
<evidence type="ECO:0000313" key="2">
    <source>
        <dbReference type="Proteomes" id="UP000006900"/>
    </source>
</evidence>
<reference evidence="1 2" key="1">
    <citation type="journal article" date="2009" name="Nat. Genet.">
        <title>Comparative genomic and phylogeographic analysis of Mycobacterium leprae.</title>
        <authorList>
            <person name="Monot M."/>
            <person name="Honore N."/>
            <person name="Garnier T."/>
            <person name="Zidane N."/>
            <person name="Sherafi D."/>
            <person name="Paniz-Mondolfi A."/>
            <person name="Matsuoka M."/>
            <person name="Taylor G.M."/>
            <person name="Donoghue H.D."/>
            <person name="Bouwman A."/>
            <person name="Mays S."/>
            <person name="Watson C."/>
            <person name="Lockwood D."/>
            <person name="Khamispour A."/>
            <person name="Dowlati Y."/>
            <person name="Jianping S."/>
            <person name="Rea T.H."/>
            <person name="Vera-Cabrera L."/>
            <person name="Stefani M.M."/>
            <person name="Banu S."/>
            <person name="Macdonald M."/>
            <person name="Sapkota B.R."/>
            <person name="Spencer J.S."/>
            <person name="Thomas J."/>
            <person name="Harshman K."/>
            <person name="Singh P."/>
            <person name="Busso P."/>
            <person name="Gattiker A."/>
            <person name="Rougemont J."/>
            <person name="Brennan P.J."/>
            <person name="Cole S.T."/>
        </authorList>
    </citation>
    <scope>NUCLEOTIDE SEQUENCE [LARGE SCALE GENOMIC DNA]</scope>
    <source>
        <strain evidence="2">Br4923</strain>
    </source>
</reference>
<dbReference type="KEGG" id="mlb:MLBr00527"/>
<accession>A0A0H3MPM2</accession>